<dbReference type="AlphaFoldDB" id="A0A372LQK3"/>
<dbReference type="OrthoDB" id="2884040at2"/>
<feature type="region of interest" description="Disordered" evidence="1">
    <location>
        <begin position="53"/>
        <end position="108"/>
    </location>
</feature>
<comment type="caution">
    <text evidence="2">The sequence shown here is derived from an EMBL/GenBank/DDBJ whole genome shotgun (WGS) entry which is preliminary data.</text>
</comment>
<dbReference type="Proteomes" id="UP000264541">
    <property type="component" value="Unassembled WGS sequence"/>
</dbReference>
<evidence type="ECO:0000313" key="2">
    <source>
        <dbReference type="EMBL" id="RFU69855.1"/>
    </source>
</evidence>
<proteinExistence type="predicted"/>
<sequence>MRNSKNSLLGMVALGAAAYMFRNKQSRDKVMSKVSSILPQDARNKVMDKVRSFKGSNTGASQVKHHTPAEFSAPNSQALSTADTMNEQSARVQETNSSDNIKKVEVMK</sequence>
<organism evidence="2 3">
    <name type="scientific">Peribacillus saganii</name>
    <dbReference type="NCBI Taxonomy" id="2303992"/>
    <lineage>
        <taxon>Bacteria</taxon>
        <taxon>Bacillati</taxon>
        <taxon>Bacillota</taxon>
        <taxon>Bacilli</taxon>
        <taxon>Bacillales</taxon>
        <taxon>Bacillaceae</taxon>
        <taxon>Peribacillus</taxon>
    </lineage>
</organism>
<protein>
    <submittedName>
        <fullName evidence="2">Uncharacterized protein</fullName>
    </submittedName>
</protein>
<evidence type="ECO:0000256" key="1">
    <source>
        <dbReference type="SAM" id="MobiDB-lite"/>
    </source>
</evidence>
<name>A0A372LQK3_9BACI</name>
<accession>A0A372LQK3</accession>
<feature type="compositionally biased region" description="Polar residues" evidence="1">
    <location>
        <begin position="73"/>
        <end position="99"/>
    </location>
</feature>
<reference evidence="2 3" key="1">
    <citation type="submission" date="2018-08" db="EMBL/GenBank/DDBJ databases">
        <title>Bacillus chawlae sp. nov., Bacillus glennii sp. nov., and Bacillus saganii sp. nov. Isolated from the Vehicle Assembly Building at Kennedy Space Center where the Viking Spacecraft were Assembled.</title>
        <authorList>
            <person name="Seuylemezian A."/>
            <person name="Vaishampayan P."/>
        </authorList>
    </citation>
    <scope>NUCLEOTIDE SEQUENCE [LARGE SCALE GENOMIC DNA]</scope>
    <source>
        <strain evidence="2 3">V47-23a</strain>
    </source>
</reference>
<dbReference type="RefSeq" id="WP_117326336.1">
    <property type="nucleotide sequence ID" value="NZ_QVTE01000020.1"/>
</dbReference>
<keyword evidence="3" id="KW-1185">Reference proteome</keyword>
<evidence type="ECO:0000313" key="3">
    <source>
        <dbReference type="Proteomes" id="UP000264541"/>
    </source>
</evidence>
<dbReference type="EMBL" id="QVTE01000020">
    <property type="protein sequence ID" value="RFU69855.1"/>
    <property type="molecule type" value="Genomic_DNA"/>
</dbReference>
<gene>
    <name evidence="2" type="ORF">D0469_08580</name>
</gene>